<name>A0A7M1S745_9BACT</name>
<keyword evidence="6" id="KW-0812">Transmembrane</keyword>
<dbReference type="InterPro" id="IPR013587">
    <property type="entry name" value="Nitrate/nitrite_sensing"/>
</dbReference>
<dbReference type="PANTHER" id="PTHR45138">
    <property type="entry name" value="REGULATORY COMPONENTS OF SENSORY TRANSDUCTION SYSTEM"/>
    <property type="match status" value="1"/>
</dbReference>
<dbReference type="SMART" id="SM00267">
    <property type="entry name" value="GGDEF"/>
    <property type="match status" value="1"/>
</dbReference>
<dbReference type="InterPro" id="IPR012827">
    <property type="entry name" value="Hemerythrin_metal-bd"/>
</dbReference>
<dbReference type="InterPro" id="IPR012312">
    <property type="entry name" value="Hemerythrin-like"/>
</dbReference>
<dbReference type="CDD" id="cd01949">
    <property type="entry name" value="GGDEF"/>
    <property type="match status" value="1"/>
</dbReference>
<evidence type="ECO:0000256" key="4">
    <source>
        <dbReference type="ARBA" id="ARBA00023004"/>
    </source>
</evidence>
<comment type="similarity">
    <text evidence="1">Belongs to the hemerythrin family.</text>
</comment>
<evidence type="ECO:0000259" key="7">
    <source>
        <dbReference type="PROSITE" id="PS50887"/>
    </source>
</evidence>
<dbReference type="InterPro" id="IPR050469">
    <property type="entry name" value="Diguanylate_Cyclase"/>
</dbReference>
<dbReference type="InterPro" id="IPR035938">
    <property type="entry name" value="Hemerythrin-like_sf"/>
</dbReference>
<feature type="transmembrane region" description="Helical" evidence="6">
    <location>
        <begin position="455"/>
        <end position="475"/>
    </location>
</feature>
<evidence type="ECO:0000256" key="1">
    <source>
        <dbReference type="ARBA" id="ARBA00010587"/>
    </source>
</evidence>
<feature type="transmembrane region" description="Helical" evidence="6">
    <location>
        <begin position="159"/>
        <end position="178"/>
    </location>
</feature>
<dbReference type="AlphaFoldDB" id="A0A7M1S745"/>
<dbReference type="RefSeq" id="WP_197549347.1">
    <property type="nucleotide sequence ID" value="NZ_CP063164.1"/>
</dbReference>
<dbReference type="CDD" id="cd12107">
    <property type="entry name" value="Hemerythrin"/>
    <property type="match status" value="1"/>
</dbReference>
<accession>A0A7M1S745</accession>
<dbReference type="InterPro" id="IPR029787">
    <property type="entry name" value="Nucleotide_cyclase"/>
</dbReference>
<gene>
    <name evidence="8" type="ORF">IMZ28_03405</name>
</gene>
<dbReference type="Gene3D" id="1.20.120.50">
    <property type="entry name" value="Hemerythrin-like"/>
    <property type="match status" value="1"/>
</dbReference>
<dbReference type="EC" id="2.7.7.65" evidence="2"/>
<dbReference type="NCBIfam" id="NF033749">
    <property type="entry name" value="bact_hemeryth"/>
    <property type="match status" value="1"/>
</dbReference>
<keyword evidence="3" id="KW-0479">Metal-binding</keyword>
<dbReference type="Proteomes" id="UP000595074">
    <property type="component" value="Chromosome"/>
</dbReference>
<dbReference type="PROSITE" id="PS50887">
    <property type="entry name" value="GGDEF"/>
    <property type="match status" value="1"/>
</dbReference>
<dbReference type="KEGG" id="sinu:IMZ28_03405"/>
<sequence length="712" mass="84044">MHTFEWDESLSVGVAAIDEDHKELISIINTLLEAIRNHESPQILKEIFDWLDQYVTTHFAREEVLMKKHRFPELEEHIRLHREFQNKLPKLKEQFFSADSHETALNIYQFLADWLVNHIIKEDLKYTKYIHSETLHKKRSLFQKLIHKLSRHITIRMRLWALTSIPIFVILILVFSMIKEHYDDYLANRKVYNSSQTFISMNRLTNALQLERGLSIAYSFKRNSNLKNDLITQQHLVQQYYEKYTGQIKELYSPQKYRKLIQNIDTQYSRIKKCRQNTDQNKCSIHHILNTYTLMIHQLLNQEEHLSKNVADKMLRSSLISLASLLYQKEQMGLKRAIGTILLQKPKQTWFKREFITLDEQEKFFRKVFLQQADEIQKKEFFSLLNKEPAQLSRQYTEAIIKQIIEGREAGIASKEWFKTMTESIELFKVFIDREVKHIQEYTRRKTEAFTTVPLLWIGVLVLLGILFTYFILLLEKSIYDPIKKLSDLLIALSKGERNIHFFRKHTKDEFGLLQDAYEALRIELLKSDRQEIKIHAHQQKAENLENIAFYDPLTGALNRRKFEDISNYELLRSKHNSRPLSLLIIDADYFKSINDNYGHANGDIVLQKLVTVCKKHMRSLDHIFRFGGEEFIILLPETDINTAAEYAQRLCKIIASEEIVLEGYTIKLTVSIGVSALQTDTDTKIEDVLKRADNALYKAKNEGRNRVITEL</sequence>
<dbReference type="EMBL" id="CP063164">
    <property type="protein sequence ID" value="QOR62529.1"/>
    <property type="molecule type" value="Genomic_DNA"/>
</dbReference>
<dbReference type="NCBIfam" id="TIGR00254">
    <property type="entry name" value="GGDEF"/>
    <property type="match status" value="1"/>
</dbReference>
<dbReference type="InterPro" id="IPR000160">
    <property type="entry name" value="GGDEF_dom"/>
</dbReference>
<feature type="domain" description="GGDEF" evidence="7">
    <location>
        <begin position="579"/>
        <end position="712"/>
    </location>
</feature>
<dbReference type="NCBIfam" id="TIGR02481">
    <property type="entry name" value="hemeryth_dom"/>
    <property type="match status" value="1"/>
</dbReference>
<evidence type="ECO:0000256" key="2">
    <source>
        <dbReference type="ARBA" id="ARBA00012528"/>
    </source>
</evidence>
<dbReference type="Gene3D" id="6.10.340.10">
    <property type="match status" value="1"/>
</dbReference>
<organism evidence="8 9">
    <name type="scientific">Sulfurovum indicum</name>
    <dbReference type="NCBI Taxonomy" id="2779528"/>
    <lineage>
        <taxon>Bacteria</taxon>
        <taxon>Pseudomonadati</taxon>
        <taxon>Campylobacterota</taxon>
        <taxon>Epsilonproteobacteria</taxon>
        <taxon>Campylobacterales</taxon>
        <taxon>Sulfurovaceae</taxon>
        <taxon>Sulfurovum</taxon>
    </lineage>
</organism>
<dbReference type="Gene3D" id="3.30.70.270">
    <property type="match status" value="1"/>
</dbReference>
<reference evidence="8 9" key="1">
    <citation type="submission" date="2020-10" db="EMBL/GenBank/DDBJ databases">
        <title>The genome of sulfurovum sp.</title>
        <authorList>
            <person name="Xie S."/>
            <person name="Shao Z."/>
            <person name="Jiang L."/>
        </authorList>
    </citation>
    <scope>NUCLEOTIDE SEQUENCE [LARGE SCALE GENOMIC DNA]</scope>
    <source>
        <strain evidence="8 9">ST-419</strain>
    </source>
</reference>
<dbReference type="InterPro" id="IPR043128">
    <property type="entry name" value="Rev_trsase/Diguanyl_cyclase"/>
</dbReference>
<keyword evidence="6" id="KW-0472">Membrane</keyword>
<dbReference type="Pfam" id="PF08376">
    <property type="entry name" value="NIT"/>
    <property type="match status" value="1"/>
</dbReference>
<dbReference type="FunFam" id="3.30.70.270:FF:000001">
    <property type="entry name" value="Diguanylate cyclase domain protein"/>
    <property type="match status" value="1"/>
</dbReference>
<evidence type="ECO:0000256" key="3">
    <source>
        <dbReference type="ARBA" id="ARBA00022723"/>
    </source>
</evidence>
<dbReference type="Pfam" id="PF00990">
    <property type="entry name" value="GGDEF"/>
    <property type="match status" value="1"/>
</dbReference>
<comment type="catalytic activity">
    <reaction evidence="5">
        <text>2 GTP = 3',3'-c-di-GMP + 2 diphosphate</text>
        <dbReference type="Rhea" id="RHEA:24898"/>
        <dbReference type="ChEBI" id="CHEBI:33019"/>
        <dbReference type="ChEBI" id="CHEBI:37565"/>
        <dbReference type="ChEBI" id="CHEBI:58805"/>
        <dbReference type="EC" id="2.7.7.65"/>
    </reaction>
</comment>
<keyword evidence="4" id="KW-0408">Iron</keyword>
<proteinExistence type="inferred from homology"/>
<dbReference type="GO" id="GO:0046872">
    <property type="term" value="F:metal ion binding"/>
    <property type="evidence" value="ECO:0007669"/>
    <property type="project" value="UniProtKB-KW"/>
</dbReference>
<dbReference type="PANTHER" id="PTHR45138:SF9">
    <property type="entry name" value="DIGUANYLATE CYCLASE DGCM-RELATED"/>
    <property type="match status" value="1"/>
</dbReference>
<keyword evidence="6" id="KW-1133">Transmembrane helix</keyword>
<dbReference type="PROSITE" id="PS00550">
    <property type="entry name" value="HEMERYTHRINS"/>
    <property type="match status" value="1"/>
</dbReference>
<evidence type="ECO:0000256" key="5">
    <source>
        <dbReference type="ARBA" id="ARBA00034247"/>
    </source>
</evidence>
<dbReference type="Pfam" id="PF01814">
    <property type="entry name" value="Hemerythrin"/>
    <property type="match status" value="1"/>
</dbReference>
<dbReference type="GO" id="GO:0052621">
    <property type="term" value="F:diguanylate cyclase activity"/>
    <property type="evidence" value="ECO:0007669"/>
    <property type="project" value="UniProtKB-EC"/>
</dbReference>
<protein>
    <recommendedName>
        <fullName evidence="2">diguanylate cyclase</fullName>
        <ecNumber evidence="2">2.7.7.65</ecNumber>
    </recommendedName>
</protein>
<keyword evidence="9" id="KW-1185">Reference proteome</keyword>
<dbReference type="SUPFAM" id="SSF55073">
    <property type="entry name" value="Nucleotide cyclase"/>
    <property type="match status" value="1"/>
</dbReference>
<dbReference type="SUPFAM" id="SSF47188">
    <property type="entry name" value="Hemerythrin-like"/>
    <property type="match status" value="1"/>
</dbReference>
<evidence type="ECO:0000313" key="9">
    <source>
        <dbReference type="Proteomes" id="UP000595074"/>
    </source>
</evidence>
<evidence type="ECO:0000313" key="8">
    <source>
        <dbReference type="EMBL" id="QOR62529.1"/>
    </source>
</evidence>
<evidence type="ECO:0000256" key="6">
    <source>
        <dbReference type="SAM" id="Phobius"/>
    </source>
</evidence>
<dbReference type="InterPro" id="IPR016131">
    <property type="entry name" value="Haemerythrin_Fe_BS"/>
</dbReference>